<dbReference type="RefSeq" id="WP_078497887.1">
    <property type="nucleotide sequence ID" value="NZ_MSZX01000002.1"/>
</dbReference>
<dbReference type="Gene3D" id="3.30.1050.10">
    <property type="entry name" value="SCP2 sterol-binding domain"/>
    <property type="match status" value="1"/>
</dbReference>
<dbReference type="SUPFAM" id="SSF55718">
    <property type="entry name" value="SCP-like"/>
    <property type="match status" value="1"/>
</dbReference>
<dbReference type="SUPFAM" id="SSF55729">
    <property type="entry name" value="Acyl-CoA N-acyltransferases (Nat)"/>
    <property type="match status" value="1"/>
</dbReference>
<dbReference type="Gene3D" id="3.40.630.30">
    <property type="match status" value="2"/>
</dbReference>
<sequence>MKKSDAQQHFVMRNVTVSEMEQFYDLLNYVFQVTNTDIKEIGDDFLKNQKRPLLTNCDVIGWFDKNKLASQLMIYPFEVNIHGTSYAMGGITGVGTYPEYAGHGLIQALMQEALQRMRAQGQSVSYLYPYSIPFYRKKGWEIISDKIHYKIRDTQLPKVYPVPGRSIRVEWGHSDMQDVYDRFAKKTNGAMIRGTLAWDERFRWERHELSFAVYYRSDMEPSGYLCYKVEDETYYVMEMVYLDNEARQGLWNFIHAHFSMVYHVEGQIFTNEPIAFLLEDGEIEQHIAPYYMARIVDVEQFLMKFPFAAGSTGEVVLGIQDPMASWNHDTFVIRLQAGQSAVITREKREYDVLLDIQTLTTMMLSYKRPRYLNQVGRLHASKEVLECLEKWIPADQPWFADYF</sequence>
<organism evidence="2 3">
    <name type="scientific">Paenibacillus selenitireducens</name>
    <dbReference type="NCBI Taxonomy" id="1324314"/>
    <lineage>
        <taxon>Bacteria</taxon>
        <taxon>Bacillati</taxon>
        <taxon>Bacillota</taxon>
        <taxon>Bacilli</taxon>
        <taxon>Bacillales</taxon>
        <taxon>Paenibacillaceae</taxon>
        <taxon>Paenibacillus</taxon>
    </lineage>
</organism>
<protein>
    <submittedName>
        <fullName evidence="2">GNAT family N-acetyltransferase</fullName>
    </submittedName>
</protein>
<dbReference type="GO" id="GO:0034069">
    <property type="term" value="F:aminoglycoside N-acetyltransferase activity"/>
    <property type="evidence" value="ECO:0007669"/>
    <property type="project" value="TreeGrafter"/>
</dbReference>
<dbReference type="InterPro" id="IPR000182">
    <property type="entry name" value="GNAT_dom"/>
</dbReference>
<dbReference type="PANTHER" id="PTHR37817:SF1">
    <property type="entry name" value="N-ACETYLTRANSFERASE EIS"/>
    <property type="match status" value="1"/>
</dbReference>
<evidence type="ECO:0000259" key="1">
    <source>
        <dbReference type="PROSITE" id="PS51186"/>
    </source>
</evidence>
<dbReference type="STRING" id="1324314.BVG16_07395"/>
<dbReference type="InterPro" id="IPR051554">
    <property type="entry name" value="Acetyltransferase_Eis"/>
</dbReference>
<reference evidence="2 3" key="1">
    <citation type="submission" date="2017-01" db="EMBL/GenBank/DDBJ databases">
        <title>Genome analysis of Paenibacillus selenitrireducens ES3-24.</title>
        <authorList>
            <person name="Xu D."/>
            <person name="Yao R."/>
            <person name="Zheng S."/>
        </authorList>
    </citation>
    <scope>NUCLEOTIDE SEQUENCE [LARGE SCALE GENOMIC DNA]</scope>
    <source>
        <strain evidence="2 3">ES3-24</strain>
    </source>
</reference>
<dbReference type="InterPro" id="IPR025559">
    <property type="entry name" value="Eis_dom"/>
</dbReference>
<feature type="domain" description="N-acetyltransferase" evidence="1">
    <location>
        <begin position="10"/>
        <end position="163"/>
    </location>
</feature>
<dbReference type="PROSITE" id="PS51186">
    <property type="entry name" value="GNAT"/>
    <property type="match status" value="1"/>
</dbReference>
<keyword evidence="3" id="KW-1185">Reference proteome</keyword>
<dbReference type="InterPro" id="IPR036527">
    <property type="entry name" value="SCP2_sterol-bd_dom_sf"/>
</dbReference>
<dbReference type="AlphaFoldDB" id="A0A1T2XKZ0"/>
<dbReference type="Pfam" id="PF13527">
    <property type="entry name" value="Acetyltransf_9"/>
    <property type="match status" value="1"/>
</dbReference>
<name>A0A1T2XKZ0_9BACL</name>
<dbReference type="Pfam" id="PF13530">
    <property type="entry name" value="SCP2_2"/>
    <property type="match status" value="1"/>
</dbReference>
<evidence type="ECO:0000313" key="2">
    <source>
        <dbReference type="EMBL" id="OPA80541.1"/>
    </source>
</evidence>
<dbReference type="EMBL" id="MSZX01000002">
    <property type="protein sequence ID" value="OPA80541.1"/>
    <property type="molecule type" value="Genomic_DNA"/>
</dbReference>
<dbReference type="Proteomes" id="UP000190188">
    <property type="component" value="Unassembled WGS sequence"/>
</dbReference>
<proteinExistence type="predicted"/>
<gene>
    <name evidence="2" type="ORF">BVG16_07395</name>
</gene>
<dbReference type="Pfam" id="PF17668">
    <property type="entry name" value="Acetyltransf_17"/>
    <property type="match status" value="1"/>
</dbReference>
<dbReference type="CDD" id="cd04301">
    <property type="entry name" value="NAT_SF"/>
    <property type="match status" value="1"/>
</dbReference>
<accession>A0A1T2XKZ0</accession>
<dbReference type="OrthoDB" id="9768284at2"/>
<comment type="caution">
    <text evidence="2">The sequence shown here is derived from an EMBL/GenBank/DDBJ whole genome shotgun (WGS) entry which is preliminary data.</text>
</comment>
<dbReference type="PANTHER" id="PTHR37817">
    <property type="entry name" value="N-ACETYLTRANSFERASE EIS"/>
    <property type="match status" value="1"/>
</dbReference>
<dbReference type="GO" id="GO:0030649">
    <property type="term" value="P:aminoglycoside antibiotic catabolic process"/>
    <property type="evidence" value="ECO:0007669"/>
    <property type="project" value="TreeGrafter"/>
</dbReference>
<keyword evidence="2" id="KW-0808">Transferase</keyword>
<evidence type="ECO:0000313" key="3">
    <source>
        <dbReference type="Proteomes" id="UP000190188"/>
    </source>
</evidence>
<dbReference type="InterPro" id="IPR016181">
    <property type="entry name" value="Acyl_CoA_acyltransferase"/>
</dbReference>
<dbReference type="InterPro" id="IPR041380">
    <property type="entry name" value="Acetyltransf_17"/>
</dbReference>